<name>A0ABX7SXC1_9FLAO</name>
<organism evidence="3 4">
    <name type="scientific">Polaribacter batillariae</name>
    <dbReference type="NCBI Taxonomy" id="2808900"/>
    <lineage>
        <taxon>Bacteria</taxon>
        <taxon>Pseudomonadati</taxon>
        <taxon>Bacteroidota</taxon>
        <taxon>Flavobacteriia</taxon>
        <taxon>Flavobacteriales</taxon>
        <taxon>Flavobacteriaceae</taxon>
    </lineage>
</organism>
<accession>A0ABX7SXC1</accession>
<dbReference type="Pfam" id="PF05036">
    <property type="entry name" value="SPOR"/>
    <property type="match status" value="1"/>
</dbReference>
<gene>
    <name evidence="3" type="ORF">JL193_06595</name>
</gene>
<feature type="signal peptide" evidence="1">
    <location>
        <begin position="1"/>
        <end position="23"/>
    </location>
</feature>
<protein>
    <submittedName>
        <fullName evidence="3">SPOR domain-containing protein</fullName>
    </submittedName>
</protein>
<keyword evidence="4" id="KW-1185">Reference proteome</keyword>
<evidence type="ECO:0000256" key="1">
    <source>
        <dbReference type="SAM" id="SignalP"/>
    </source>
</evidence>
<proteinExistence type="predicted"/>
<reference evidence="3 4" key="1">
    <citation type="submission" date="2021-03" db="EMBL/GenBank/DDBJ databases">
        <title>Complete genome of Polaribacter_sp.G4M1.</title>
        <authorList>
            <person name="Jeong S.W."/>
            <person name="Bae J.W."/>
        </authorList>
    </citation>
    <scope>NUCLEOTIDE SEQUENCE [LARGE SCALE GENOMIC DNA]</scope>
    <source>
        <strain evidence="3 4">G4M1</strain>
    </source>
</reference>
<dbReference type="RefSeq" id="WP_207973030.1">
    <property type="nucleotide sequence ID" value="NZ_CP071795.1"/>
</dbReference>
<evidence type="ECO:0000313" key="4">
    <source>
        <dbReference type="Proteomes" id="UP000663935"/>
    </source>
</evidence>
<keyword evidence="1" id="KW-0732">Signal</keyword>
<evidence type="ECO:0000259" key="2">
    <source>
        <dbReference type="Pfam" id="PF05036"/>
    </source>
</evidence>
<dbReference type="Proteomes" id="UP000663935">
    <property type="component" value="Chromosome"/>
</dbReference>
<feature type="chain" id="PRO_5045069131" evidence="1">
    <location>
        <begin position="24"/>
        <end position="122"/>
    </location>
</feature>
<dbReference type="InterPro" id="IPR007730">
    <property type="entry name" value="SPOR-like_dom"/>
</dbReference>
<evidence type="ECO:0000313" key="3">
    <source>
        <dbReference type="EMBL" id="QTD38917.1"/>
    </source>
</evidence>
<dbReference type="EMBL" id="CP071795">
    <property type="protein sequence ID" value="QTD38917.1"/>
    <property type="molecule type" value="Genomic_DNA"/>
</dbReference>
<sequence length="122" mass="14139">MKNTLFLKILFVSLFFGTTTLSAQNATNSSEEIKRLIEKKRDYDKVVGFGYKIQIYNGKETTAKRKQAQFKILYPRVYSRLVYNAPEWKVQVGNYKTKLDADRALLIFQEEFSGIIVVPMGK</sequence>
<feature type="domain" description="SPOR" evidence="2">
    <location>
        <begin position="50"/>
        <end position="117"/>
    </location>
</feature>